<protein>
    <submittedName>
        <fullName evidence="2">Nuclease</fullName>
    </submittedName>
</protein>
<dbReference type="InterPro" id="IPR035437">
    <property type="entry name" value="SNase_OB-fold_sf"/>
</dbReference>
<keyword evidence="3" id="KW-1185">Reference proteome</keyword>
<dbReference type="PROSITE" id="PS01284">
    <property type="entry name" value="TNASE_2"/>
    <property type="match status" value="1"/>
</dbReference>
<dbReference type="Proteomes" id="UP000033874">
    <property type="component" value="Unassembled WGS sequence"/>
</dbReference>
<dbReference type="SUPFAM" id="SSF50199">
    <property type="entry name" value="Staphylococcal nuclease"/>
    <property type="match status" value="1"/>
</dbReference>
<name>A0A0M3AUI3_9SPHN</name>
<organism evidence="2 3">
    <name type="scientific">Sphingobium chungbukense</name>
    <dbReference type="NCBI Taxonomy" id="56193"/>
    <lineage>
        <taxon>Bacteria</taxon>
        <taxon>Pseudomonadati</taxon>
        <taxon>Pseudomonadota</taxon>
        <taxon>Alphaproteobacteria</taxon>
        <taxon>Sphingomonadales</taxon>
        <taxon>Sphingomonadaceae</taxon>
        <taxon>Sphingobium</taxon>
    </lineage>
</organism>
<feature type="domain" description="TNase-like" evidence="1">
    <location>
        <begin position="4"/>
        <end position="99"/>
    </location>
</feature>
<dbReference type="GO" id="GO:0003676">
    <property type="term" value="F:nucleic acid binding"/>
    <property type="evidence" value="ECO:0007669"/>
    <property type="project" value="InterPro"/>
</dbReference>
<dbReference type="GO" id="GO:0004518">
    <property type="term" value="F:nuclease activity"/>
    <property type="evidence" value="ECO:0007669"/>
    <property type="project" value="InterPro"/>
</dbReference>
<dbReference type="Gene3D" id="2.40.50.90">
    <property type="match status" value="1"/>
</dbReference>
<sequence>MITALILAATVTVVDGDTLRIDGERIRLLGIDAPEIHGCRQGRVCVPGDGNASKRSLEAMMGGAVSVQRVGQDRYGRTLAQVYVGSRNVACEQIRRGQAVYVEKWDNGRRLAADCR</sequence>
<dbReference type="STRING" id="56193.YP76_04145"/>
<evidence type="ECO:0000259" key="1">
    <source>
        <dbReference type="PROSITE" id="PS50830"/>
    </source>
</evidence>
<dbReference type="AlphaFoldDB" id="A0A0M3AUI3"/>
<proteinExistence type="predicted"/>
<accession>A0A0M3AUI3</accession>
<dbReference type="InterPro" id="IPR016071">
    <property type="entry name" value="Staphylococal_nuclease_OB-fold"/>
</dbReference>
<dbReference type="SMART" id="SM00318">
    <property type="entry name" value="SNc"/>
    <property type="match status" value="1"/>
</dbReference>
<dbReference type="InterPro" id="IPR002071">
    <property type="entry name" value="Thermonucl_AS"/>
</dbReference>
<evidence type="ECO:0000313" key="2">
    <source>
        <dbReference type="EMBL" id="KKW93857.1"/>
    </source>
</evidence>
<dbReference type="PATRIC" id="fig|56193.3.peg.849"/>
<dbReference type="EMBL" id="LBIC01000001">
    <property type="protein sequence ID" value="KKW93857.1"/>
    <property type="molecule type" value="Genomic_DNA"/>
</dbReference>
<reference evidence="2 3" key="1">
    <citation type="submission" date="2015-04" db="EMBL/GenBank/DDBJ databases">
        <title>Genome sequence of aromatic hydrocarbons-degrading Sphingobium chungbukense DJ77.</title>
        <authorList>
            <person name="Kim Y.-C."/>
            <person name="Chae J.-C."/>
        </authorList>
    </citation>
    <scope>NUCLEOTIDE SEQUENCE [LARGE SCALE GENOMIC DNA]</scope>
    <source>
        <strain evidence="2 3">DJ77</strain>
    </source>
</reference>
<dbReference type="PROSITE" id="PS50830">
    <property type="entry name" value="TNASE_3"/>
    <property type="match status" value="1"/>
</dbReference>
<evidence type="ECO:0000313" key="3">
    <source>
        <dbReference type="Proteomes" id="UP000033874"/>
    </source>
</evidence>
<dbReference type="Pfam" id="PF00565">
    <property type="entry name" value="SNase"/>
    <property type="match status" value="1"/>
</dbReference>
<gene>
    <name evidence="2" type="ORF">YP76_04145</name>
</gene>
<comment type="caution">
    <text evidence="2">The sequence shown here is derived from an EMBL/GenBank/DDBJ whole genome shotgun (WGS) entry which is preliminary data.</text>
</comment>